<dbReference type="EMBL" id="JARYZI010000006">
    <property type="protein sequence ID" value="MDH8678671.1"/>
    <property type="molecule type" value="Genomic_DNA"/>
</dbReference>
<evidence type="ECO:0000313" key="2">
    <source>
        <dbReference type="EMBL" id="MDH8678671.1"/>
    </source>
</evidence>
<feature type="transmembrane region" description="Helical" evidence="1">
    <location>
        <begin position="130"/>
        <end position="152"/>
    </location>
</feature>
<dbReference type="RefSeq" id="WP_281094523.1">
    <property type="nucleotide sequence ID" value="NZ_JARYZI010000006.1"/>
</dbReference>
<name>A0ABT6NE50_9FIRM</name>
<feature type="transmembrane region" description="Helical" evidence="1">
    <location>
        <begin position="7"/>
        <end position="27"/>
    </location>
</feature>
<gene>
    <name evidence="2" type="ORF">QE109_10960</name>
</gene>
<reference evidence="2 3" key="1">
    <citation type="submission" date="2023-04" db="EMBL/GenBank/DDBJ databases">
        <title>Fusibacter bizertensis strain WBS, isolated from littoral bottom sediments of the Arctic seas - biochemical and genomic analysis.</title>
        <authorList>
            <person name="Brioukhanov A.L."/>
        </authorList>
    </citation>
    <scope>NUCLEOTIDE SEQUENCE [LARGE SCALE GENOMIC DNA]</scope>
    <source>
        <strain evidence="2 3">WBS</strain>
    </source>
</reference>
<keyword evidence="1" id="KW-0812">Transmembrane</keyword>
<protein>
    <submittedName>
        <fullName evidence="2">Uncharacterized protein</fullName>
    </submittedName>
</protein>
<accession>A0ABT6NE50</accession>
<dbReference type="Proteomes" id="UP001158045">
    <property type="component" value="Unassembled WGS sequence"/>
</dbReference>
<evidence type="ECO:0000313" key="3">
    <source>
        <dbReference type="Proteomes" id="UP001158045"/>
    </source>
</evidence>
<sequence>MTTKQYLRGYFLLIIIIIVIGIFFFPISDSKLKSERESLMKIKLNQSISVLDEINTEGSVLFLVTTGNDETFVIQAEKFLGLNRYRLLHPISVDRAGETFELRSFLSDLTITVKDANLEVKARLNILKNAGGYIIILIVIPIVGILQSAIIARKSKKTNR</sequence>
<comment type="caution">
    <text evidence="2">The sequence shown here is derived from an EMBL/GenBank/DDBJ whole genome shotgun (WGS) entry which is preliminary data.</text>
</comment>
<keyword evidence="3" id="KW-1185">Reference proteome</keyword>
<keyword evidence="1" id="KW-0472">Membrane</keyword>
<evidence type="ECO:0000256" key="1">
    <source>
        <dbReference type="SAM" id="Phobius"/>
    </source>
</evidence>
<proteinExistence type="predicted"/>
<organism evidence="2 3">
    <name type="scientific">Fusibacter bizertensis</name>
    <dbReference type="NCBI Taxonomy" id="1488331"/>
    <lineage>
        <taxon>Bacteria</taxon>
        <taxon>Bacillati</taxon>
        <taxon>Bacillota</taxon>
        <taxon>Clostridia</taxon>
        <taxon>Eubacteriales</taxon>
        <taxon>Eubacteriales Family XII. Incertae Sedis</taxon>
        <taxon>Fusibacter</taxon>
    </lineage>
</organism>
<keyword evidence="1" id="KW-1133">Transmembrane helix</keyword>